<dbReference type="GO" id="GO:0008892">
    <property type="term" value="F:guanine deaminase activity"/>
    <property type="evidence" value="ECO:0007669"/>
    <property type="project" value="UniProtKB-EC"/>
</dbReference>
<evidence type="ECO:0000256" key="4">
    <source>
        <dbReference type="ARBA" id="ARBA00012781"/>
    </source>
</evidence>
<dbReference type="InterPro" id="IPR006680">
    <property type="entry name" value="Amidohydro-rel"/>
</dbReference>
<dbReference type="Gene3D" id="2.30.40.10">
    <property type="entry name" value="Urease, subunit C, domain 1"/>
    <property type="match status" value="1"/>
</dbReference>
<dbReference type="GO" id="GO:0005829">
    <property type="term" value="C:cytosol"/>
    <property type="evidence" value="ECO:0007669"/>
    <property type="project" value="TreeGrafter"/>
</dbReference>
<dbReference type="FunFam" id="3.20.20.140:FF:000022">
    <property type="entry name" value="Guanine deaminase"/>
    <property type="match status" value="1"/>
</dbReference>
<gene>
    <name evidence="13" type="ORF">HK099_006290</name>
</gene>
<dbReference type="InterPro" id="IPR032466">
    <property type="entry name" value="Metal_Hydrolase"/>
</dbReference>
<dbReference type="Gene3D" id="3.20.20.140">
    <property type="entry name" value="Metal-dependent hydrolases"/>
    <property type="match status" value="1"/>
</dbReference>
<dbReference type="EC" id="3.5.4.3" evidence="4"/>
<dbReference type="Pfam" id="PF01979">
    <property type="entry name" value="Amidohydro_1"/>
    <property type="match status" value="1"/>
</dbReference>
<dbReference type="GO" id="GO:0008270">
    <property type="term" value="F:zinc ion binding"/>
    <property type="evidence" value="ECO:0007669"/>
    <property type="project" value="InterPro"/>
</dbReference>
<dbReference type="Proteomes" id="UP001211065">
    <property type="component" value="Unassembled WGS sequence"/>
</dbReference>
<keyword evidence="6" id="KW-0378">Hydrolase</keyword>
<reference evidence="13" key="1">
    <citation type="submission" date="2020-05" db="EMBL/GenBank/DDBJ databases">
        <title>Phylogenomic resolution of chytrid fungi.</title>
        <authorList>
            <person name="Stajich J.E."/>
            <person name="Amses K."/>
            <person name="Simmons R."/>
            <person name="Seto K."/>
            <person name="Myers J."/>
            <person name="Bonds A."/>
            <person name="Quandt C.A."/>
            <person name="Barry K."/>
            <person name="Liu P."/>
            <person name="Grigoriev I."/>
            <person name="Longcore J.E."/>
            <person name="James T.Y."/>
        </authorList>
    </citation>
    <scope>NUCLEOTIDE SEQUENCE</scope>
    <source>
        <strain evidence="13">JEL0476</strain>
    </source>
</reference>
<evidence type="ECO:0000256" key="11">
    <source>
        <dbReference type="ARBA" id="ARBA00083147"/>
    </source>
</evidence>
<name>A0AAD5TZ39_9FUNG</name>
<comment type="function">
    <text evidence="9">Catalyzes the hydrolytic deamination of guanine, producing xanthine and ammonia.</text>
</comment>
<comment type="caution">
    <text evidence="13">The sequence shown here is derived from an EMBL/GenBank/DDBJ whole genome shotgun (WGS) entry which is preliminary data.</text>
</comment>
<dbReference type="NCBIfam" id="TIGR02967">
    <property type="entry name" value="guan_deamin"/>
    <property type="match status" value="1"/>
</dbReference>
<evidence type="ECO:0000256" key="5">
    <source>
        <dbReference type="ARBA" id="ARBA00022723"/>
    </source>
</evidence>
<feature type="domain" description="Amidohydrolase-related" evidence="12">
    <location>
        <begin position="92"/>
        <end position="485"/>
    </location>
</feature>
<dbReference type="Pfam" id="PF14976">
    <property type="entry name" value="YPEH2ZP"/>
    <property type="match status" value="1"/>
</dbReference>
<evidence type="ECO:0000259" key="12">
    <source>
        <dbReference type="Pfam" id="PF01979"/>
    </source>
</evidence>
<evidence type="ECO:0000256" key="6">
    <source>
        <dbReference type="ARBA" id="ARBA00022801"/>
    </source>
</evidence>
<dbReference type="InterPro" id="IPR014311">
    <property type="entry name" value="Guanine_deaminase"/>
</dbReference>
<comment type="similarity">
    <text evidence="3">Belongs to the metallo-dependent hydrolases superfamily. ATZ/TRZ family.</text>
</comment>
<dbReference type="PANTHER" id="PTHR11271:SF6">
    <property type="entry name" value="GUANINE DEAMINASE"/>
    <property type="match status" value="1"/>
</dbReference>
<organism evidence="13 14">
    <name type="scientific">Clydaea vesicula</name>
    <dbReference type="NCBI Taxonomy" id="447962"/>
    <lineage>
        <taxon>Eukaryota</taxon>
        <taxon>Fungi</taxon>
        <taxon>Fungi incertae sedis</taxon>
        <taxon>Chytridiomycota</taxon>
        <taxon>Chytridiomycota incertae sedis</taxon>
        <taxon>Chytridiomycetes</taxon>
        <taxon>Lobulomycetales</taxon>
        <taxon>Lobulomycetaceae</taxon>
        <taxon>Clydaea</taxon>
    </lineage>
</organism>
<evidence type="ECO:0000256" key="7">
    <source>
        <dbReference type="ARBA" id="ARBA00022833"/>
    </source>
</evidence>
<comment type="pathway">
    <text evidence="2">Purine metabolism; guanine degradation; xanthine from guanine: step 1/1.</text>
</comment>
<sequence>MGNQICIGFDEQKPEHSQAKKIDNFKSNMKIFVGPILHSFSPSDLRILNPGTIAVNNLGKIEFVQEGVHSDQLLKKFNLTSEHVTVLKENQFILPGFVDTHIHAPQYVFTGTGYDVGLLEWLEKYTFPKESEFKDSSHAHSSYQKVVKRSLRCGTTTACYYATIHLEGIYLFPNSLTVSFLASKILANVVKSVGQRGFIGKVNMDNNSPDYYVEKTEDSLNDTSAFIEYVNSLNSDLVKPVLTPRFAPSCTSKLMSGLADISREKNLLIQTHISENCGECEWVKNLFPEQNGYADVYKHNGLLNEKSVMAHCIYLTEEERKLFKEVNAGISHCPNSNFSLQSGVLNVRQLFREGITKVGLGTDVSGGYSASLLDGMRQSIIASKVIHMKSRDAAEENICEPLTFKEAIYLATLGGAKVLNLEEKIGNFEVGKSFDALLIDLNVGENGTSTIDVFRHDKIEDLIEKFVYLGDDRNISQIFVAGKQVMRSNERSQQYLQQQPELQFESFNIPEHSILRRSNDVNITTSELNITAEISRRIQRQNYRNIISARIRRLSRQPNSVNSLSHSSSTNNEESAVVSQRNYQSLSRTADSWISLAGNNELIQNENRNLNTTINNTVSNIDINYNNQNPLNHEEYFVSRRERLNTLIDRLNSNAEVFNRMLINTNLNINRSNIAYLNRNNSVNHNASTTSRRVNNNSPQFGSKVVCKIFCKFCKIKVSSRGMKAKLLADLKISSFSTDFNSNCVSLVNSEYKNGKCLCSICDFACLGCGNVIGYHVNQPCQPCLKACNNGHLWIFNSDHVYSVDENILWATLKLSDRDATDNRMEVCR</sequence>
<comment type="catalytic activity">
    <reaction evidence="8">
        <text>guanine + H2O + H(+) = xanthine + NH4(+)</text>
        <dbReference type="Rhea" id="RHEA:14665"/>
        <dbReference type="ChEBI" id="CHEBI:15377"/>
        <dbReference type="ChEBI" id="CHEBI:15378"/>
        <dbReference type="ChEBI" id="CHEBI:16235"/>
        <dbReference type="ChEBI" id="CHEBI:17712"/>
        <dbReference type="ChEBI" id="CHEBI:28938"/>
        <dbReference type="EC" id="3.5.4.3"/>
    </reaction>
</comment>
<evidence type="ECO:0000256" key="2">
    <source>
        <dbReference type="ARBA" id="ARBA00004984"/>
    </source>
</evidence>
<dbReference type="SUPFAM" id="SSF51556">
    <property type="entry name" value="Metallo-dependent hydrolases"/>
    <property type="match status" value="1"/>
</dbReference>
<dbReference type="InterPro" id="IPR026768">
    <property type="entry name" value="YPEH2ZP"/>
</dbReference>
<protein>
    <recommendedName>
        <fullName evidence="10">Probable guanine deaminase</fullName>
        <ecNumber evidence="4">3.5.4.3</ecNumber>
    </recommendedName>
    <alternativeName>
        <fullName evidence="11">Guanine aminohydrolase</fullName>
    </alternativeName>
</protein>
<dbReference type="GO" id="GO:0006147">
    <property type="term" value="P:guanine catabolic process"/>
    <property type="evidence" value="ECO:0007669"/>
    <property type="project" value="InterPro"/>
</dbReference>
<keyword evidence="7" id="KW-0862">Zinc</keyword>
<evidence type="ECO:0000256" key="8">
    <source>
        <dbReference type="ARBA" id="ARBA00051148"/>
    </source>
</evidence>
<keyword evidence="5" id="KW-0479">Metal-binding</keyword>
<dbReference type="SUPFAM" id="SSF51338">
    <property type="entry name" value="Composite domain of metallo-dependent hydrolases"/>
    <property type="match status" value="1"/>
</dbReference>
<evidence type="ECO:0000256" key="1">
    <source>
        <dbReference type="ARBA" id="ARBA00001947"/>
    </source>
</evidence>
<evidence type="ECO:0000256" key="9">
    <source>
        <dbReference type="ARBA" id="ARBA00056079"/>
    </source>
</evidence>
<keyword evidence="14" id="KW-1185">Reference proteome</keyword>
<evidence type="ECO:0000313" key="13">
    <source>
        <dbReference type="EMBL" id="KAJ3215598.1"/>
    </source>
</evidence>
<comment type="cofactor">
    <cofactor evidence="1">
        <name>Zn(2+)</name>
        <dbReference type="ChEBI" id="CHEBI:29105"/>
    </cofactor>
</comment>
<evidence type="ECO:0000313" key="14">
    <source>
        <dbReference type="Proteomes" id="UP001211065"/>
    </source>
</evidence>
<dbReference type="AlphaFoldDB" id="A0AAD5TZ39"/>
<proteinExistence type="inferred from homology"/>
<accession>A0AAD5TZ39</accession>
<evidence type="ECO:0000256" key="3">
    <source>
        <dbReference type="ARBA" id="ARBA00006745"/>
    </source>
</evidence>
<dbReference type="EMBL" id="JADGJW010000532">
    <property type="protein sequence ID" value="KAJ3215598.1"/>
    <property type="molecule type" value="Genomic_DNA"/>
</dbReference>
<dbReference type="InterPro" id="IPR051607">
    <property type="entry name" value="Metallo-dep_hydrolases"/>
</dbReference>
<dbReference type="InterPro" id="IPR011059">
    <property type="entry name" value="Metal-dep_hydrolase_composite"/>
</dbReference>
<dbReference type="PANTHER" id="PTHR11271">
    <property type="entry name" value="GUANINE DEAMINASE"/>
    <property type="match status" value="1"/>
</dbReference>
<evidence type="ECO:0000256" key="10">
    <source>
        <dbReference type="ARBA" id="ARBA00069860"/>
    </source>
</evidence>